<evidence type="ECO:0000313" key="2">
    <source>
        <dbReference type="Proteomes" id="UP000192578"/>
    </source>
</evidence>
<dbReference type="Proteomes" id="UP000192578">
    <property type="component" value="Unassembled WGS sequence"/>
</dbReference>
<dbReference type="EMBL" id="MTYJ01000413">
    <property type="protein sequence ID" value="OWA54494.1"/>
    <property type="molecule type" value="Genomic_DNA"/>
</dbReference>
<reference evidence="2" key="1">
    <citation type="submission" date="2017-01" db="EMBL/GenBank/DDBJ databases">
        <title>Comparative genomics of anhydrobiosis in the tardigrade Hypsibius dujardini.</title>
        <authorList>
            <person name="Yoshida Y."/>
            <person name="Koutsovoulos G."/>
            <person name="Laetsch D."/>
            <person name="Stevens L."/>
            <person name="Kumar S."/>
            <person name="Horikawa D."/>
            <person name="Ishino K."/>
            <person name="Komine S."/>
            <person name="Tomita M."/>
            <person name="Blaxter M."/>
            <person name="Arakawa K."/>
        </authorList>
    </citation>
    <scope>NUCLEOTIDE SEQUENCE [LARGE SCALE GENOMIC DNA]</scope>
    <source>
        <strain evidence="2">Z151</strain>
    </source>
</reference>
<organism evidence="1 2">
    <name type="scientific">Hypsibius exemplaris</name>
    <name type="common">Freshwater tardigrade</name>
    <dbReference type="NCBI Taxonomy" id="2072580"/>
    <lineage>
        <taxon>Eukaryota</taxon>
        <taxon>Metazoa</taxon>
        <taxon>Ecdysozoa</taxon>
        <taxon>Tardigrada</taxon>
        <taxon>Eutardigrada</taxon>
        <taxon>Parachela</taxon>
        <taxon>Hypsibioidea</taxon>
        <taxon>Hypsibiidae</taxon>
        <taxon>Hypsibius</taxon>
    </lineage>
</organism>
<evidence type="ECO:0000313" key="1">
    <source>
        <dbReference type="EMBL" id="OWA54494.1"/>
    </source>
</evidence>
<dbReference type="AlphaFoldDB" id="A0A9X6NJP0"/>
<protein>
    <submittedName>
        <fullName evidence="1">Uncharacterized protein</fullName>
    </submittedName>
</protein>
<sequence length="87" mass="9791">MFRESPPDAILLRDAEACDVMDVGREDELFGRDCEQPAAVRCRSLRERGRGVVILQDEFVKVFNQVGQGPQQADNKSARMNRAVRGI</sequence>
<keyword evidence="2" id="KW-1185">Reference proteome</keyword>
<accession>A0A9X6NJP0</accession>
<gene>
    <name evidence="1" type="ORF">BV898_18894</name>
</gene>
<comment type="caution">
    <text evidence="1">The sequence shown here is derived from an EMBL/GenBank/DDBJ whole genome shotgun (WGS) entry which is preliminary data.</text>
</comment>
<name>A0A9X6NJP0_HYPEX</name>
<proteinExistence type="predicted"/>